<evidence type="ECO:0000313" key="5">
    <source>
        <dbReference type="EMBL" id="KAJ9703806.1"/>
    </source>
</evidence>
<feature type="compositionally biased region" description="Low complexity" evidence="3">
    <location>
        <begin position="132"/>
        <end position="150"/>
    </location>
</feature>
<keyword evidence="6" id="KW-1185">Reference proteome</keyword>
<evidence type="ECO:0000259" key="4">
    <source>
        <dbReference type="PROSITE" id="PS50961"/>
    </source>
</evidence>
<organism evidence="5 6">
    <name type="scientific">Vitis rotundifolia</name>
    <name type="common">Muscadine grape</name>
    <dbReference type="NCBI Taxonomy" id="103349"/>
    <lineage>
        <taxon>Eukaryota</taxon>
        <taxon>Viridiplantae</taxon>
        <taxon>Streptophyta</taxon>
        <taxon>Embryophyta</taxon>
        <taxon>Tracheophyta</taxon>
        <taxon>Spermatophyta</taxon>
        <taxon>Magnoliopsida</taxon>
        <taxon>eudicotyledons</taxon>
        <taxon>Gunneridae</taxon>
        <taxon>Pentapetalae</taxon>
        <taxon>rosids</taxon>
        <taxon>Vitales</taxon>
        <taxon>Vitaceae</taxon>
        <taxon>Viteae</taxon>
        <taxon>Vitis</taxon>
    </lineage>
</organism>
<gene>
    <name evidence="5" type="ORF">PVL29_005185</name>
</gene>
<name>A0AA39AA57_VITRO</name>
<dbReference type="FunFam" id="1.10.10.10:FF:000131">
    <property type="entry name" value="la-related protein 1B isoform X2"/>
    <property type="match status" value="1"/>
</dbReference>
<dbReference type="InterPro" id="IPR045180">
    <property type="entry name" value="La_dom_prot"/>
</dbReference>
<dbReference type="InterPro" id="IPR006630">
    <property type="entry name" value="La_HTH"/>
</dbReference>
<dbReference type="GO" id="GO:0005737">
    <property type="term" value="C:cytoplasm"/>
    <property type="evidence" value="ECO:0007669"/>
    <property type="project" value="UniProtKB-ARBA"/>
</dbReference>
<feature type="compositionally biased region" description="Basic and acidic residues" evidence="3">
    <location>
        <begin position="280"/>
        <end position="313"/>
    </location>
</feature>
<feature type="domain" description="HTH La-type RNA-binding" evidence="4">
    <location>
        <begin position="387"/>
        <end position="476"/>
    </location>
</feature>
<dbReference type="InterPro" id="IPR036388">
    <property type="entry name" value="WH-like_DNA-bd_sf"/>
</dbReference>
<evidence type="ECO:0000256" key="1">
    <source>
        <dbReference type="ARBA" id="ARBA00022884"/>
    </source>
</evidence>
<dbReference type="InterPro" id="IPR036390">
    <property type="entry name" value="WH_DNA-bd_sf"/>
</dbReference>
<dbReference type="GO" id="GO:0003723">
    <property type="term" value="F:RNA binding"/>
    <property type="evidence" value="ECO:0007669"/>
    <property type="project" value="UniProtKB-UniRule"/>
</dbReference>
<feature type="compositionally biased region" description="Polar residues" evidence="3">
    <location>
        <begin position="86"/>
        <end position="102"/>
    </location>
</feature>
<feature type="compositionally biased region" description="Polar residues" evidence="3">
    <location>
        <begin position="152"/>
        <end position="190"/>
    </location>
</feature>
<comment type="caution">
    <text evidence="5">The sequence shown here is derived from an EMBL/GenBank/DDBJ whole genome shotgun (WGS) entry which is preliminary data.</text>
</comment>
<evidence type="ECO:0000313" key="6">
    <source>
        <dbReference type="Proteomes" id="UP001168098"/>
    </source>
</evidence>
<protein>
    <recommendedName>
        <fullName evidence="4">HTH La-type RNA-binding domain-containing protein</fullName>
    </recommendedName>
</protein>
<evidence type="ECO:0000256" key="3">
    <source>
        <dbReference type="SAM" id="MobiDB-lite"/>
    </source>
</evidence>
<dbReference type="SUPFAM" id="SSF46785">
    <property type="entry name" value="Winged helix' DNA-binding domain"/>
    <property type="match status" value="1"/>
</dbReference>
<keyword evidence="1 2" id="KW-0694">RNA-binding</keyword>
<dbReference type="AlphaFoldDB" id="A0AA39AA57"/>
<sequence>MATANSSAPTGPHLSPRYSPDGHGSPKSRRSAARGGAASPWTQVVRGESESINAAPSSPVSSQEQIVVSSDCSPTKATLDSPASPEDSSQVEAQLESSDNGNGNAGKRPAWNKPSNGVAEVGPVMGASSWPALSESARASAKSASDSLKSPTDGSISTPPAQVHVQGSGNASSPSHKQVNNNPIPSSTPSHAVPTRQKSMKRGDRSGGSSSANAGLPQPAAPQGPVMEVPPNNSSPRDHMNRSINPEGGQRGGFVPQSHSGNDYPQQRGSYRKGNSGPHSRGDGSHHHGYGGRRDQDRVNHDWNPHRNFNREPHMQPRVVARGFIRPPSHSSTQFIAPPHLRPFGNPILYQELASPVSQVVYVPAPHADPLRTVPFVTPMPHPMFFPTQDLQLHAKLVAQIDYYFSNENLIKDIYLRQNMDEQGWVPVKLIAGFKKVKLLTENIQLILEAVRTSTIVEVQGDKLRKRGDWMKWIMPPSVQFSPLSSPQSIGSSSYDTLAARFQNVTLGEQTTNHSTVRSEADVHVEAFLSRSSSGDLNSQSKPYSSEGPSQVGVQGGPDRSNSAKNFK</sequence>
<feature type="compositionally biased region" description="Polar residues" evidence="3">
    <location>
        <begin position="531"/>
        <end position="553"/>
    </location>
</feature>
<dbReference type="Proteomes" id="UP001168098">
    <property type="component" value="Unassembled WGS sequence"/>
</dbReference>
<feature type="compositionally biased region" description="Polar residues" evidence="3">
    <location>
        <begin position="50"/>
        <end position="78"/>
    </location>
</feature>
<dbReference type="PANTHER" id="PTHR22792:SF132">
    <property type="entry name" value="LA-RELATED PROTEIN 1"/>
    <property type="match status" value="1"/>
</dbReference>
<dbReference type="CDD" id="cd07323">
    <property type="entry name" value="LAM"/>
    <property type="match status" value="1"/>
</dbReference>
<feature type="region of interest" description="Disordered" evidence="3">
    <location>
        <begin position="531"/>
        <end position="568"/>
    </location>
</feature>
<dbReference type="PANTHER" id="PTHR22792">
    <property type="entry name" value="LUPUS LA PROTEIN-RELATED"/>
    <property type="match status" value="1"/>
</dbReference>
<feature type="compositionally biased region" description="Low complexity" evidence="3">
    <location>
        <begin position="212"/>
        <end position="225"/>
    </location>
</feature>
<evidence type="ECO:0000256" key="2">
    <source>
        <dbReference type="PROSITE-ProRule" id="PRU00332"/>
    </source>
</evidence>
<dbReference type="Pfam" id="PF05383">
    <property type="entry name" value="La"/>
    <property type="match status" value="1"/>
</dbReference>
<dbReference type="EMBL" id="JARBHA010000004">
    <property type="protein sequence ID" value="KAJ9703806.1"/>
    <property type="molecule type" value="Genomic_DNA"/>
</dbReference>
<accession>A0AA39AA57</accession>
<dbReference type="SMART" id="SM00715">
    <property type="entry name" value="LA"/>
    <property type="match status" value="1"/>
</dbReference>
<feature type="region of interest" description="Disordered" evidence="3">
    <location>
        <begin position="1"/>
        <end position="313"/>
    </location>
</feature>
<reference evidence="5 6" key="1">
    <citation type="journal article" date="2023" name="BMC Biotechnol.">
        <title>Vitis rotundifolia cv Carlos genome sequencing.</title>
        <authorList>
            <person name="Huff M."/>
            <person name="Hulse-Kemp A."/>
            <person name="Scheffler B."/>
            <person name="Youngblood R."/>
            <person name="Simpson S."/>
            <person name="Babiker E."/>
            <person name="Staton M."/>
        </authorList>
    </citation>
    <scope>NUCLEOTIDE SEQUENCE [LARGE SCALE GENOMIC DNA]</scope>
    <source>
        <tissue evidence="5">Leaf</tissue>
    </source>
</reference>
<dbReference type="PROSITE" id="PS50961">
    <property type="entry name" value="HTH_LA"/>
    <property type="match status" value="1"/>
</dbReference>
<dbReference type="Gene3D" id="1.10.10.10">
    <property type="entry name" value="Winged helix-like DNA-binding domain superfamily/Winged helix DNA-binding domain"/>
    <property type="match status" value="1"/>
</dbReference>
<feature type="compositionally biased region" description="Polar residues" evidence="3">
    <location>
        <begin position="257"/>
        <end position="269"/>
    </location>
</feature>
<proteinExistence type="predicted"/>